<dbReference type="EMBL" id="FOUZ01000007">
    <property type="protein sequence ID" value="SFN13879.1"/>
    <property type="molecule type" value="Genomic_DNA"/>
</dbReference>
<accession>A0A1I4WLN4</accession>
<gene>
    <name evidence="2" type="ORF">SAMN05421738_10751</name>
</gene>
<evidence type="ECO:0000313" key="3">
    <source>
        <dbReference type="Proteomes" id="UP000199149"/>
    </source>
</evidence>
<dbReference type="STRING" id="684065.SAMN05421738_10751"/>
<evidence type="ECO:0000313" key="2">
    <source>
        <dbReference type="EMBL" id="SFN13879.1"/>
    </source>
</evidence>
<dbReference type="PROSITE" id="PS51186">
    <property type="entry name" value="GNAT"/>
    <property type="match status" value="1"/>
</dbReference>
<dbReference type="Pfam" id="PF00583">
    <property type="entry name" value="Acetyltransf_1"/>
    <property type="match status" value="1"/>
</dbReference>
<dbReference type="SUPFAM" id="SSF55729">
    <property type="entry name" value="Acyl-CoA N-acyltransferases (Nat)"/>
    <property type="match status" value="1"/>
</dbReference>
<organism evidence="2 3">
    <name type="scientific">Algoriella xinjiangensis</name>
    <dbReference type="NCBI Taxonomy" id="684065"/>
    <lineage>
        <taxon>Bacteria</taxon>
        <taxon>Pseudomonadati</taxon>
        <taxon>Bacteroidota</taxon>
        <taxon>Flavobacteriia</taxon>
        <taxon>Flavobacteriales</taxon>
        <taxon>Weeksellaceae</taxon>
        <taxon>Algoriella</taxon>
    </lineage>
</organism>
<dbReference type="AlphaFoldDB" id="A0A1I4WLN4"/>
<dbReference type="InterPro" id="IPR000182">
    <property type="entry name" value="GNAT_dom"/>
</dbReference>
<dbReference type="Gene3D" id="3.40.630.30">
    <property type="match status" value="1"/>
</dbReference>
<dbReference type="GO" id="GO:0016747">
    <property type="term" value="F:acyltransferase activity, transferring groups other than amino-acyl groups"/>
    <property type="evidence" value="ECO:0007669"/>
    <property type="project" value="InterPro"/>
</dbReference>
<feature type="domain" description="N-acetyltransferase" evidence="1">
    <location>
        <begin position="10"/>
        <end position="162"/>
    </location>
</feature>
<reference evidence="3" key="1">
    <citation type="submission" date="2016-10" db="EMBL/GenBank/DDBJ databases">
        <authorList>
            <person name="Varghese N."/>
            <person name="Submissions S."/>
        </authorList>
    </citation>
    <scope>NUCLEOTIDE SEQUENCE [LARGE SCALE GENOMIC DNA]</scope>
    <source>
        <strain evidence="3">XJ109</strain>
    </source>
</reference>
<dbReference type="OrthoDB" id="1073140at2"/>
<name>A0A1I4WLN4_9FLAO</name>
<protein>
    <submittedName>
        <fullName evidence="2">Acetyltransferase (GNAT) domain-containing protein</fullName>
    </submittedName>
</protein>
<dbReference type="InterPro" id="IPR016181">
    <property type="entry name" value="Acyl_CoA_acyltransferase"/>
</dbReference>
<proteinExistence type="predicted"/>
<keyword evidence="3" id="KW-1185">Reference proteome</keyword>
<sequence>MSYNNSFEIYSFTQLNEIHKQSIYKLWNAEYPEKLGFKNDDELNNYLRNLINPMHFFMVDEKSQIQGWSVIFERDYEKWFAIIINSDYHKIGLGKKMLDRLKIYTNELNGWVIDHQNEVKLNGEIYNSPLNFYLKNNFKEITENRLELDKISAVKINWKELQQ</sequence>
<evidence type="ECO:0000259" key="1">
    <source>
        <dbReference type="PROSITE" id="PS51186"/>
    </source>
</evidence>
<keyword evidence="2" id="KW-0808">Transferase</keyword>
<dbReference type="RefSeq" id="WP_092908112.1">
    <property type="nucleotide sequence ID" value="NZ_FOUZ01000007.1"/>
</dbReference>
<dbReference type="Proteomes" id="UP000199149">
    <property type="component" value="Unassembled WGS sequence"/>
</dbReference>